<proteinExistence type="inferred from homology"/>
<dbReference type="GO" id="GO:0006457">
    <property type="term" value="P:protein folding"/>
    <property type="evidence" value="ECO:0007669"/>
    <property type="project" value="InterPro"/>
</dbReference>
<dbReference type="GO" id="GO:0016272">
    <property type="term" value="C:prefoldin complex"/>
    <property type="evidence" value="ECO:0007669"/>
    <property type="project" value="InterPro"/>
</dbReference>
<reference evidence="3" key="1">
    <citation type="submission" date="2013-08" db="EMBL/GenBank/DDBJ databases">
        <authorList>
            <person name="Mendez C."/>
            <person name="Richter M."/>
            <person name="Ferrer M."/>
            <person name="Sanchez J."/>
        </authorList>
    </citation>
    <scope>NUCLEOTIDE SEQUENCE</scope>
</reference>
<dbReference type="InterPro" id="IPR009053">
    <property type="entry name" value="Prefoldin"/>
</dbReference>
<accession>T0ZNA4</accession>
<dbReference type="HAMAP" id="MF_00308">
    <property type="entry name" value="PfdA"/>
    <property type="match status" value="1"/>
</dbReference>
<gene>
    <name evidence="3" type="ORF">B1B_18530</name>
</gene>
<reference evidence="3" key="2">
    <citation type="journal article" date="2014" name="ISME J.">
        <title>Microbial stratification in low pH oxic and suboxic macroscopic growths along an acid mine drainage.</title>
        <authorList>
            <person name="Mendez-Garcia C."/>
            <person name="Mesa V."/>
            <person name="Sprenger R.R."/>
            <person name="Richter M."/>
            <person name="Diez M.S."/>
            <person name="Solano J."/>
            <person name="Bargiela R."/>
            <person name="Golyshina O.V."/>
            <person name="Manteca A."/>
            <person name="Ramos J.L."/>
            <person name="Gallego J.R."/>
            <person name="Llorente I."/>
            <person name="Martins Dos Santos V.A."/>
            <person name="Jensen O.N."/>
            <person name="Pelaez A.I."/>
            <person name="Sanchez J."/>
            <person name="Ferrer M."/>
        </authorList>
    </citation>
    <scope>NUCLEOTIDE SEQUENCE</scope>
</reference>
<comment type="caution">
    <text evidence="3">The sequence shown here is derived from an EMBL/GenBank/DDBJ whole genome shotgun (WGS) entry which is preliminary data.</text>
</comment>
<dbReference type="GO" id="GO:0051082">
    <property type="term" value="F:unfolded protein binding"/>
    <property type="evidence" value="ECO:0007669"/>
    <property type="project" value="InterPro"/>
</dbReference>
<comment type="similarity">
    <text evidence="1">Belongs to the prefoldin subunit alpha family.</text>
</comment>
<dbReference type="CDD" id="cd23160">
    <property type="entry name" value="Prefoldin_alpha_GimC"/>
    <property type="match status" value="1"/>
</dbReference>
<dbReference type="EMBL" id="AUZY01012402">
    <property type="protein sequence ID" value="EQD30194.1"/>
    <property type="molecule type" value="Genomic_DNA"/>
</dbReference>
<name>T0ZNA4_9ZZZZ</name>
<dbReference type="NCBIfam" id="TIGR00293">
    <property type="entry name" value="prefoldin subunit alpha"/>
    <property type="match status" value="1"/>
</dbReference>
<dbReference type="Pfam" id="PF02996">
    <property type="entry name" value="Prefoldin"/>
    <property type="match status" value="1"/>
</dbReference>
<organism evidence="3">
    <name type="scientific">mine drainage metagenome</name>
    <dbReference type="NCBI Taxonomy" id="410659"/>
    <lineage>
        <taxon>unclassified sequences</taxon>
        <taxon>metagenomes</taxon>
        <taxon>ecological metagenomes</taxon>
    </lineage>
</organism>
<evidence type="ECO:0000313" key="3">
    <source>
        <dbReference type="EMBL" id="EQD30194.1"/>
    </source>
</evidence>
<protein>
    <submittedName>
        <fullName evidence="3">Prefoldin alpha subunit</fullName>
    </submittedName>
</protein>
<dbReference type="AlphaFoldDB" id="T0ZNA4"/>
<dbReference type="InterPro" id="IPR011599">
    <property type="entry name" value="PFD_alpha_archaea"/>
</dbReference>
<feature type="compositionally biased region" description="Gly residues" evidence="2">
    <location>
        <begin position="148"/>
        <end position="158"/>
    </location>
</feature>
<feature type="region of interest" description="Disordered" evidence="2">
    <location>
        <begin position="138"/>
        <end position="158"/>
    </location>
</feature>
<sequence length="158" mass="17154">MSAGSREVITEEQVQEELMRLEAYRDQLNALLQQHQLLGSSRIEHDRARETLEALDRLSTDSEIVIPLGGDAYVRGSVARGTQVLLGIGSGVVVEMERPKVVEILAQRLTRIDQAAQEMGEQIHTLEERVELISQRLDSLSRAPSPAGGAGASDVGGA</sequence>
<evidence type="ECO:0000256" key="1">
    <source>
        <dbReference type="ARBA" id="ARBA00010048"/>
    </source>
</evidence>
<dbReference type="SUPFAM" id="SSF46579">
    <property type="entry name" value="Prefoldin"/>
    <property type="match status" value="1"/>
</dbReference>
<dbReference type="Gene3D" id="1.10.287.370">
    <property type="match status" value="1"/>
</dbReference>
<evidence type="ECO:0000256" key="2">
    <source>
        <dbReference type="SAM" id="MobiDB-lite"/>
    </source>
</evidence>
<dbReference type="InterPro" id="IPR004127">
    <property type="entry name" value="Prefoldin_subunit_alpha"/>
</dbReference>